<dbReference type="FunFam" id="3.20.20.140:FF:000032">
    <property type="entry name" value="Allantoinase Dal1"/>
    <property type="match status" value="1"/>
</dbReference>
<comment type="function">
    <text evidence="2">Catalyzes the reversible cyclization of carbamoyl aspartate to dihydroorotate.</text>
</comment>
<evidence type="ECO:0000313" key="12">
    <source>
        <dbReference type="EMBL" id="AUX45685.1"/>
    </source>
</evidence>
<dbReference type="InterPro" id="IPR011059">
    <property type="entry name" value="Metal-dep_hydrolase_composite"/>
</dbReference>
<protein>
    <recommendedName>
        <fullName evidence="7">allantoinase</fullName>
        <ecNumber evidence="7">3.5.2.5</ecNumber>
    </recommendedName>
</protein>
<evidence type="ECO:0000256" key="3">
    <source>
        <dbReference type="ARBA" id="ARBA00004968"/>
    </source>
</evidence>
<dbReference type="InterPro" id="IPR006680">
    <property type="entry name" value="Amidohydro-rel"/>
</dbReference>
<sequence length="452" mass="48225">MAPDLIVRGLRVLTGGTVRPASVHIRGGTIVDVAGHDDVPEGCPVVDTRAGAVVMPGLCDAHVHINEPGRTEWEGFETATRAAAAGGVTSLVDMPLNSIPPTTTVAHLEEKARAAEGRCRVDVGFWGGAVPGNAGELIPLLEAGALGFKCFMVDSGVAEFGHVAEADLREALAVLAGTGAPLLVHAELPGPIDAARAAIAGLDPRTYAAYLRSRPREAEDQAIALLASLCEATGATAHVVHLSSATALDILRRARDRGAALSAETTPHYLHFTAEQIPDGATPFKCAPPIRERENREALWAALTGGLIDLVVSDHSPCTPELKQLEAGDFDAAWGGISSLQLGLSIVWTDARRRGIPLERLPDWLCRGPARLAGLRRKGEIRRGFDADLVIWDPEASFRVEPPLIEHRHKVTPYAGEELHGVVEATYLRGEKVYERGSFPGEARGRWLKREG</sequence>
<dbReference type="SUPFAM" id="SSF51338">
    <property type="entry name" value="Composite domain of metallo-dependent hydrolases"/>
    <property type="match status" value="1"/>
</dbReference>
<dbReference type="GO" id="GO:0008270">
    <property type="term" value="F:zinc ion binding"/>
    <property type="evidence" value="ECO:0007669"/>
    <property type="project" value="InterPro"/>
</dbReference>
<dbReference type="Gene3D" id="3.20.20.140">
    <property type="entry name" value="Metal-dependent hydrolases"/>
    <property type="match status" value="1"/>
</dbReference>
<keyword evidence="10" id="KW-0862">Zinc</keyword>
<dbReference type="GO" id="GO:0004038">
    <property type="term" value="F:allantoinase activity"/>
    <property type="evidence" value="ECO:0007669"/>
    <property type="project" value="UniProtKB-EC"/>
</dbReference>
<dbReference type="PROSITE" id="PS00482">
    <property type="entry name" value="DIHYDROOROTASE_1"/>
    <property type="match status" value="1"/>
</dbReference>
<comment type="cofactor">
    <cofactor evidence="1">
        <name>Zn(2+)</name>
        <dbReference type="ChEBI" id="CHEBI:29105"/>
    </cofactor>
</comment>
<dbReference type="Proteomes" id="UP000238348">
    <property type="component" value="Chromosome"/>
</dbReference>
<reference evidence="12 13" key="1">
    <citation type="submission" date="2015-09" db="EMBL/GenBank/DDBJ databases">
        <title>Sorangium comparison.</title>
        <authorList>
            <person name="Zaburannyi N."/>
            <person name="Bunk B."/>
            <person name="Overmann J."/>
            <person name="Mueller R."/>
        </authorList>
    </citation>
    <scope>NUCLEOTIDE SEQUENCE [LARGE SCALE GENOMIC DNA]</scope>
    <source>
        <strain evidence="12 13">So ce26</strain>
    </source>
</reference>
<dbReference type="SUPFAM" id="SSF51556">
    <property type="entry name" value="Metallo-dependent hydrolases"/>
    <property type="match status" value="1"/>
</dbReference>
<dbReference type="InterPro" id="IPR017593">
    <property type="entry name" value="Allantoinase"/>
</dbReference>
<keyword evidence="8" id="KW-0479">Metal-binding</keyword>
<evidence type="ECO:0000256" key="5">
    <source>
        <dbReference type="ARBA" id="ARBA00010368"/>
    </source>
</evidence>
<evidence type="ECO:0000259" key="11">
    <source>
        <dbReference type="Pfam" id="PF01979"/>
    </source>
</evidence>
<dbReference type="GO" id="GO:0006145">
    <property type="term" value="P:purine nucleobase catabolic process"/>
    <property type="evidence" value="ECO:0007669"/>
    <property type="project" value="TreeGrafter"/>
</dbReference>
<dbReference type="GO" id="GO:0000256">
    <property type="term" value="P:allantoin catabolic process"/>
    <property type="evidence" value="ECO:0007669"/>
    <property type="project" value="InterPro"/>
</dbReference>
<keyword evidence="9 12" id="KW-0378">Hydrolase</keyword>
<dbReference type="InterPro" id="IPR032466">
    <property type="entry name" value="Metal_Hydrolase"/>
</dbReference>
<dbReference type="RefSeq" id="WP_104984029.1">
    <property type="nucleotide sequence ID" value="NZ_CP012673.1"/>
</dbReference>
<evidence type="ECO:0000256" key="7">
    <source>
        <dbReference type="ARBA" id="ARBA00012863"/>
    </source>
</evidence>
<comment type="similarity">
    <text evidence="4">Belongs to the metallo-dependent hydrolases superfamily. DHOase family. Class I DHOase subfamily.</text>
</comment>
<comment type="pathway">
    <text evidence="3">Nitrogen metabolism; (S)-allantoin degradation; allantoate from (S)-allantoin: step 1/1.</text>
</comment>
<proteinExistence type="inferred from homology"/>
<accession>A0A2L0F284</accession>
<dbReference type="GO" id="GO:0005737">
    <property type="term" value="C:cytoplasm"/>
    <property type="evidence" value="ECO:0007669"/>
    <property type="project" value="TreeGrafter"/>
</dbReference>
<evidence type="ECO:0000256" key="4">
    <source>
        <dbReference type="ARBA" id="ARBA00010286"/>
    </source>
</evidence>
<dbReference type="NCBIfam" id="TIGR03178">
    <property type="entry name" value="allantoinase"/>
    <property type="match status" value="1"/>
</dbReference>
<evidence type="ECO:0000313" key="13">
    <source>
        <dbReference type="Proteomes" id="UP000238348"/>
    </source>
</evidence>
<gene>
    <name evidence="12" type="ORF">SOCE26_071810</name>
</gene>
<evidence type="ECO:0000256" key="6">
    <source>
        <dbReference type="ARBA" id="ARBA00011881"/>
    </source>
</evidence>
<comment type="similarity">
    <text evidence="5">Belongs to the metallo-dependent hydrolases superfamily. Allantoinase family.</text>
</comment>
<dbReference type="AlphaFoldDB" id="A0A2L0F284"/>
<name>A0A2L0F284_SORCE</name>
<organism evidence="12 13">
    <name type="scientific">Sorangium cellulosum</name>
    <name type="common">Polyangium cellulosum</name>
    <dbReference type="NCBI Taxonomy" id="56"/>
    <lineage>
        <taxon>Bacteria</taxon>
        <taxon>Pseudomonadati</taxon>
        <taxon>Myxococcota</taxon>
        <taxon>Polyangia</taxon>
        <taxon>Polyangiales</taxon>
        <taxon>Polyangiaceae</taxon>
        <taxon>Sorangium</taxon>
    </lineage>
</organism>
<evidence type="ECO:0000256" key="8">
    <source>
        <dbReference type="ARBA" id="ARBA00022723"/>
    </source>
</evidence>
<feature type="domain" description="Amidohydrolase-related" evidence="11">
    <location>
        <begin position="53"/>
        <end position="431"/>
    </location>
</feature>
<dbReference type="OrthoDB" id="9803027at2"/>
<dbReference type="Pfam" id="PF01979">
    <property type="entry name" value="Amidohydro_1"/>
    <property type="match status" value="1"/>
</dbReference>
<evidence type="ECO:0000256" key="2">
    <source>
        <dbReference type="ARBA" id="ARBA00002368"/>
    </source>
</evidence>
<dbReference type="PANTHER" id="PTHR43668">
    <property type="entry name" value="ALLANTOINASE"/>
    <property type="match status" value="1"/>
</dbReference>
<dbReference type="GO" id="GO:0050897">
    <property type="term" value="F:cobalt ion binding"/>
    <property type="evidence" value="ECO:0007669"/>
    <property type="project" value="InterPro"/>
</dbReference>
<dbReference type="EC" id="3.5.2.5" evidence="7"/>
<dbReference type="EMBL" id="CP012673">
    <property type="protein sequence ID" value="AUX45685.1"/>
    <property type="molecule type" value="Genomic_DNA"/>
</dbReference>
<evidence type="ECO:0000256" key="10">
    <source>
        <dbReference type="ARBA" id="ARBA00022833"/>
    </source>
</evidence>
<dbReference type="InterPro" id="IPR050138">
    <property type="entry name" value="DHOase/Allantoinase_Hydrolase"/>
</dbReference>
<dbReference type="InterPro" id="IPR002195">
    <property type="entry name" value="Dihydroorotase_CS"/>
</dbReference>
<dbReference type="PANTHER" id="PTHR43668:SF2">
    <property type="entry name" value="ALLANTOINASE"/>
    <property type="match status" value="1"/>
</dbReference>
<evidence type="ECO:0000256" key="9">
    <source>
        <dbReference type="ARBA" id="ARBA00022801"/>
    </source>
</evidence>
<comment type="subunit">
    <text evidence="6">Homotetramer.</text>
</comment>
<evidence type="ECO:0000256" key="1">
    <source>
        <dbReference type="ARBA" id="ARBA00001947"/>
    </source>
</evidence>